<dbReference type="GO" id="GO:0016491">
    <property type="term" value="F:oxidoreductase activity"/>
    <property type="evidence" value="ECO:0007669"/>
    <property type="project" value="UniProtKB-KW"/>
</dbReference>
<name>A0AA88WTM1_9ASTE</name>
<keyword evidence="1" id="KW-0285">Flavoprotein</keyword>
<evidence type="ECO:0000256" key="2">
    <source>
        <dbReference type="ARBA" id="ARBA00022827"/>
    </source>
</evidence>
<evidence type="ECO:0000256" key="3">
    <source>
        <dbReference type="ARBA" id="ARBA00023002"/>
    </source>
</evidence>
<accession>A0AA88WTM1</accession>
<evidence type="ECO:0000256" key="1">
    <source>
        <dbReference type="ARBA" id="ARBA00022630"/>
    </source>
</evidence>
<reference evidence="4" key="1">
    <citation type="submission" date="2022-12" db="EMBL/GenBank/DDBJ databases">
        <title>Draft genome assemblies for two species of Escallonia (Escalloniales).</title>
        <authorList>
            <person name="Chanderbali A."/>
            <person name="Dervinis C."/>
            <person name="Anghel I."/>
            <person name="Soltis D."/>
            <person name="Soltis P."/>
            <person name="Zapata F."/>
        </authorList>
    </citation>
    <scope>NUCLEOTIDE SEQUENCE</scope>
    <source>
        <strain evidence="4">UCBG64.0493</strain>
        <tissue evidence="4">Leaf</tissue>
    </source>
</reference>
<dbReference type="InterPro" id="IPR036188">
    <property type="entry name" value="FAD/NAD-bd_sf"/>
</dbReference>
<dbReference type="Proteomes" id="UP001188597">
    <property type="component" value="Unassembled WGS sequence"/>
</dbReference>
<dbReference type="AlphaFoldDB" id="A0AA88WTM1"/>
<evidence type="ECO:0000313" key="4">
    <source>
        <dbReference type="EMBL" id="KAK3033776.1"/>
    </source>
</evidence>
<dbReference type="EMBL" id="JAVXUP010000223">
    <property type="protein sequence ID" value="KAK3033776.1"/>
    <property type="molecule type" value="Genomic_DNA"/>
</dbReference>
<comment type="caution">
    <text evidence="4">The sequence shown here is derived from an EMBL/GenBank/DDBJ whole genome shotgun (WGS) entry which is preliminary data.</text>
</comment>
<dbReference type="PANTHER" id="PTHR23023">
    <property type="entry name" value="DIMETHYLANILINE MONOOXYGENASE"/>
    <property type="match status" value="1"/>
</dbReference>
<dbReference type="InterPro" id="IPR050346">
    <property type="entry name" value="FMO-like"/>
</dbReference>
<proteinExistence type="predicted"/>
<keyword evidence="5" id="KW-1185">Reference proteome</keyword>
<keyword evidence="2" id="KW-0274">FAD</keyword>
<keyword evidence="3" id="KW-0560">Oxidoreductase</keyword>
<gene>
    <name evidence="4" type="ORF">RJ639_034218</name>
</gene>
<feature type="non-terminal residue" evidence="4">
    <location>
        <position position="1"/>
    </location>
</feature>
<dbReference type="Gene3D" id="3.50.50.60">
    <property type="entry name" value="FAD/NAD(P)-binding domain"/>
    <property type="match status" value="1"/>
</dbReference>
<evidence type="ECO:0000313" key="5">
    <source>
        <dbReference type="Proteomes" id="UP001188597"/>
    </source>
</evidence>
<organism evidence="4 5">
    <name type="scientific">Escallonia herrerae</name>
    <dbReference type="NCBI Taxonomy" id="1293975"/>
    <lineage>
        <taxon>Eukaryota</taxon>
        <taxon>Viridiplantae</taxon>
        <taxon>Streptophyta</taxon>
        <taxon>Embryophyta</taxon>
        <taxon>Tracheophyta</taxon>
        <taxon>Spermatophyta</taxon>
        <taxon>Magnoliopsida</taxon>
        <taxon>eudicotyledons</taxon>
        <taxon>Gunneridae</taxon>
        <taxon>Pentapetalae</taxon>
        <taxon>asterids</taxon>
        <taxon>campanulids</taxon>
        <taxon>Escalloniales</taxon>
        <taxon>Escalloniaceae</taxon>
        <taxon>Escallonia</taxon>
    </lineage>
</organism>
<sequence>MELQSKWISRALSGKVLLPSKEKMLADVQEHYRQMVECGIPKHHTHALGEQKFDYLDWLAVQTGVPAFDERLKQILRQLYKVVMANGYVQTREWDVDNWIHSLSN</sequence>
<protein>
    <submittedName>
        <fullName evidence="4">Uncharacterized protein</fullName>
    </submittedName>
</protein>